<organism evidence="7 8">
    <name type="scientific">Pyrenophora tritici-repentis (strain Pt-1C-BFP)</name>
    <name type="common">Wheat tan spot fungus</name>
    <name type="synonym">Drechslera tritici-repentis</name>
    <dbReference type="NCBI Taxonomy" id="426418"/>
    <lineage>
        <taxon>Eukaryota</taxon>
        <taxon>Fungi</taxon>
        <taxon>Dikarya</taxon>
        <taxon>Ascomycota</taxon>
        <taxon>Pezizomycotina</taxon>
        <taxon>Dothideomycetes</taxon>
        <taxon>Pleosporomycetidae</taxon>
        <taxon>Pleosporales</taxon>
        <taxon>Pleosporineae</taxon>
        <taxon>Pleosporaceae</taxon>
        <taxon>Pyrenophora</taxon>
    </lineage>
</organism>
<dbReference type="STRING" id="426418.B2W740"/>
<dbReference type="PANTHER" id="PTHR24408:SF58">
    <property type="entry name" value="TRANSCRIPTION FACTOR (TFIIIA), PUTATIVE (AFU_ORTHOLOGUE AFUA_1G05150)-RELATED"/>
    <property type="match status" value="1"/>
</dbReference>
<dbReference type="OrthoDB" id="16516at2759"/>
<dbReference type="Gene3D" id="3.30.420.10">
    <property type="entry name" value="Ribonuclease H-like superfamily/Ribonuclease H"/>
    <property type="match status" value="1"/>
</dbReference>
<dbReference type="Gene3D" id="3.30.160.60">
    <property type="entry name" value="Classic Zinc Finger"/>
    <property type="match status" value="2"/>
</dbReference>
<dbReference type="SMART" id="SM00355">
    <property type="entry name" value="ZnF_C2H2"/>
    <property type="match status" value="5"/>
</dbReference>
<evidence type="ECO:0000256" key="3">
    <source>
        <dbReference type="ARBA" id="ARBA00022771"/>
    </source>
</evidence>
<dbReference type="eggNOG" id="KOG1721">
    <property type="taxonomic scope" value="Eukaryota"/>
</dbReference>
<evidence type="ECO:0000256" key="5">
    <source>
        <dbReference type="PROSITE-ProRule" id="PRU00042"/>
    </source>
</evidence>
<dbReference type="AlphaFoldDB" id="B2W740"/>
<dbReference type="InterPro" id="IPR036236">
    <property type="entry name" value="Znf_C2H2_sf"/>
</dbReference>
<dbReference type="EMBL" id="DS231619">
    <property type="protein sequence ID" value="EDU48548.1"/>
    <property type="molecule type" value="Genomic_DNA"/>
</dbReference>
<name>B2W740_PYRTR</name>
<keyword evidence="4" id="KW-0862">Zinc</keyword>
<dbReference type="PANTHER" id="PTHR24408">
    <property type="entry name" value="ZINC FINGER PROTEIN"/>
    <property type="match status" value="1"/>
</dbReference>
<dbReference type="GO" id="GO:0008270">
    <property type="term" value="F:zinc ion binding"/>
    <property type="evidence" value="ECO:0007669"/>
    <property type="project" value="UniProtKB-KW"/>
</dbReference>
<proteinExistence type="predicted"/>
<evidence type="ECO:0000259" key="6">
    <source>
        <dbReference type="PROSITE" id="PS50157"/>
    </source>
</evidence>
<dbReference type="PROSITE" id="PS00028">
    <property type="entry name" value="ZINC_FINGER_C2H2_1"/>
    <property type="match status" value="2"/>
</dbReference>
<protein>
    <recommendedName>
        <fullName evidence="6">C2H2-type domain-containing protein</fullName>
    </recommendedName>
</protein>
<dbReference type="CDD" id="cd06137">
    <property type="entry name" value="DEDDh_RNase"/>
    <property type="match status" value="1"/>
</dbReference>
<feature type="domain" description="C2H2-type" evidence="6">
    <location>
        <begin position="9"/>
        <end position="38"/>
    </location>
</feature>
<keyword evidence="2" id="KW-0677">Repeat</keyword>
<sequence>MAGDHSPRLACHCAICGESFGSKGELSDHAANHKDASSNHTCNDCGRTLNSTHALEIHCIQENHARPAFTCDKCNRTFCSQRDFLDHSKSLSECEAAVEGEEVEMPIYCDRCQETFTTQKGFNRHRSNLNNQCADFRHAAPKKSPSPTTNKYVDLDIPKDDHPTITDYGEEGVTQPSILQTKTNENVIQCPQCKKTFHSYGHYNSHWLGCTLVASSPKTQTVATELHAKVKASKPARKNTHPLVVNYTNPQGPNLVVASPMQTVTLNTRPPVRQAQQVSEATSSRAPPAHYPPVADEQAANGAVFVCDINGCENLGCSTLESEIDYDKRVFYVSLRGRLAVAVVATRLGGPLRLLARLLLRLVHLMLRLVHLLPLFVHLLPLLIHLPPLLVRLLLLVNHPSTVDLPVPFTILSISSLCRVMYQAKNVQAKILRLLIQANIFIGHEGNVTVCDLKWTRVQVYRQPEVLAAFDRMCHLPKILQSEYLPVPKAFKDDYTIQYPSTEFESAPAHDTKKPALRVVALSCSRIVLADGLQEVVKIAAVDVLTCRILMNHLVCTDPDAEVRNWCSTVTGLFGWADFEAARRFGYRVFKGWPAARAALWKFIDKDTIVVGHNLRSDLDALRMIHGRAVDIAKVVEKAANGPLNKAQLSLDSLCRDYPAITLKSDPEYGRDVLLNAFSIREFGLWVVKNDQKFQKNAKQKSLDYQRVMPSAVAVT</sequence>
<evidence type="ECO:0000313" key="7">
    <source>
        <dbReference type="EMBL" id="EDU48548.1"/>
    </source>
</evidence>
<dbReference type="SUPFAM" id="SSF53098">
    <property type="entry name" value="Ribonuclease H-like"/>
    <property type="match status" value="1"/>
</dbReference>
<reference evidence="8" key="1">
    <citation type="journal article" date="2013" name="G3 (Bethesda)">
        <title>Comparative genomics of a plant-pathogenic fungus, Pyrenophora tritici-repentis, reveals transduplication and the impact of repeat elements on pathogenicity and population divergence.</title>
        <authorList>
            <person name="Manning V.A."/>
            <person name="Pandelova I."/>
            <person name="Dhillon B."/>
            <person name="Wilhelm L.J."/>
            <person name="Goodwin S.B."/>
            <person name="Berlin A.M."/>
            <person name="Figueroa M."/>
            <person name="Freitag M."/>
            <person name="Hane J.K."/>
            <person name="Henrissat B."/>
            <person name="Holman W.H."/>
            <person name="Kodira C.D."/>
            <person name="Martin J."/>
            <person name="Oliver R.P."/>
            <person name="Robbertse B."/>
            <person name="Schackwitz W."/>
            <person name="Schwartz D.C."/>
            <person name="Spatafora J.W."/>
            <person name="Turgeon B.G."/>
            <person name="Yandava C."/>
            <person name="Young S."/>
            <person name="Zhou S."/>
            <person name="Zeng Q."/>
            <person name="Grigoriev I.V."/>
            <person name="Ma L.-J."/>
            <person name="Ciuffetti L.M."/>
        </authorList>
    </citation>
    <scope>NUCLEOTIDE SEQUENCE [LARGE SCALE GENOMIC DNA]</scope>
    <source>
        <strain evidence="8">Pt-1C-BFP</strain>
    </source>
</reference>
<keyword evidence="3 5" id="KW-0863">Zinc-finger</keyword>
<gene>
    <name evidence="7" type="ORF">PTRG_05628</name>
</gene>
<dbReference type="InterPro" id="IPR036397">
    <property type="entry name" value="RNaseH_sf"/>
</dbReference>
<evidence type="ECO:0000313" key="8">
    <source>
        <dbReference type="Proteomes" id="UP000001471"/>
    </source>
</evidence>
<dbReference type="GO" id="GO:0005634">
    <property type="term" value="C:nucleus"/>
    <property type="evidence" value="ECO:0007669"/>
    <property type="project" value="TreeGrafter"/>
</dbReference>
<keyword evidence="1" id="KW-0479">Metal-binding</keyword>
<evidence type="ECO:0000256" key="1">
    <source>
        <dbReference type="ARBA" id="ARBA00022723"/>
    </source>
</evidence>
<dbReference type="GO" id="GO:0000981">
    <property type="term" value="F:DNA-binding transcription factor activity, RNA polymerase II-specific"/>
    <property type="evidence" value="ECO:0007669"/>
    <property type="project" value="TreeGrafter"/>
</dbReference>
<dbReference type="SUPFAM" id="SSF57667">
    <property type="entry name" value="beta-beta-alpha zinc fingers"/>
    <property type="match status" value="1"/>
</dbReference>
<accession>B2W740</accession>
<evidence type="ECO:0000256" key="2">
    <source>
        <dbReference type="ARBA" id="ARBA00022737"/>
    </source>
</evidence>
<dbReference type="Proteomes" id="UP000001471">
    <property type="component" value="Unassembled WGS sequence"/>
</dbReference>
<dbReference type="InterPro" id="IPR013087">
    <property type="entry name" value="Znf_C2H2_type"/>
</dbReference>
<evidence type="ECO:0000256" key="4">
    <source>
        <dbReference type="ARBA" id="ARBA00022833"/>
    </source>
</evidence>
<dbReference type="InParanoid" id="B2W740"/>
<dbReference type="InterPro" id="IPR012337">
    <property type="entry name" value="RNaseH-like_sf"/>
</dbReference>
<dbReference type="HOGENOM" id="CLU_396460_0_0_1"/>
<dbReference type="GO" id="GO:0043565">
    <property type="term" value="F:sequence-specific DNA binding"/>
    <property type="evidence" value="ECO:0007669"/>
    <property type="project" value="TreeGrafter"/>
</dbReference>
<dbReference type="PROSITE" id="PS50157">
    <property type="entry name" value="ZINC_FINGER_C2H2_2"/>
    <property type="match status" value="1"/>
</dbReference>